<comment type="subcellular location">
    <subcellularLocation>
        <location evidence="1">Secreted</location>
    </subcellularLocation>
</comment>
<evidence type="ECO:0000259" key="7">
    <source>
        <dbReference type="Pfam" id="PF12256"/>
    </source>
</evidence>
<dbReference type="Proteomes" id="UP001202117">
    <property type="component" value="Unassembled WGS sequence"/>
</dbReference>
<dbReference type="PANTHER" id="PTHR32305:SF15">
    <property type="entry name" value="PROTEIN RHSA-RELATED"/>
    <property type="match status" value="1"/>
</dbReference>
<organism evidence="8 9">
    <name type="scientific">Halomonas flagellata</name>
    <dbReference type="NCBI Taxonomy" id="2920385"/>
    <lineage>
        <taxon>Bacteria</taxon>
        <taxon>Pseudomonadati</taxon>
        <taxon>Pseudomonadota</taxon>
        <taxon>Gammaproteobacteria</taxon>
        <taxon>Oceanospirillales</taxon>
        <taxon>Halomonadaceae</taxon>
        <taxon>Halomonas</taxon>
    </lineage>
</organism>
<keyword evidence="5" id="KW-0812">Transmembrane</keyword>
<keyword evidence="5" id="KW-0472">Membrane</keyword>
<protein>
    <submittedName>
        <fullName evidence="8">Uncharacterized protein</fullName>
    </submittedName>
</protein>
<feature type="region of interest" description="Disordered" evidence="4">
    <location>
        <begin position="1"/>
        <end position="32"/>
    </location>
</feature>
<evidence type="ECO:0000256" key="5">
    <source>
        <dbReference type="SAM" id="Phobius"/>
    </source>
</evidence>
<dbReference type="InterPro" id="IPR003284">
    <property type="entry name" value="Sal_SpvB"/>
</dbReference>
<dbReference type="InterPro" id="IPR028994">
    <property type="entry name" value="Integrin_alpha_N"/>
</dbReference>
<keyword evidence="3" id="KW-0843">Virulence</keyword>
<evidence type="ECO:0000259" key="6">
    <source>
        <dbReference type="Pfam" id="PF12255"/>
    </source>
</evidence>
<sequence>MYEDSPTPTDADGTYEVPEIPKPEGGGSLGGAERFRLDTASGSARFEIPLPGPEARGLAPELALVYRGGTENGLFGLGVGMDLPAISRRTALGVPRYDESDHFVTESGDVLTPRRALIHGSWQRVRRWETRDGVTYRVTDYRRRIESTFDRIEYWESTQGPAAFWTITDHDNVTSVFGRTDASRLVDPDAPERIFRWMIEERRDAKGNWITHGYDKDDTSRYASLYPTTIAFAPFPDEDNEAMAYRYVFDYGDSESCAPSSRPDVVISFRPGFELRVARRCTAIGLEHYFPGDLGPEPVRVQEVRLAYAEAWDLSLLESVTRVGYGTSQSPNVEKASPPISLGFTEWQPEEAAFALLNSPPQCPIPSDNRDGALRFADLLGEGVPGVLSQASESDSAHYWPPEGGGMLGPPTPLPSAPVSALDKPTRHALLDLSGLGHLDAVTLTAGQSGYFGNNGDGTWAAFQAFQDAPLGLEDPSAAFVDLRGNGRPDLVSNGPADWRINDCQGRVGYQPARPTSPPKGAFDYGEAGEAARIQFANVFGDGLSHLVRISSGCVRIWPNLGGGRFGPPRDVSIGSFPTSVTTQDILMADLTGAGGTDICVFGPTHITIYQNHYGQRFSHVRTLPLPMNNSRLASMSAADLDGIGVSRIIIGTGVPSEAQWTLDLANGIQPFLLNRIDNGMGRQTQLTYRSSTAYYFAARATGKPWQIRSPFPVNVVESVAQRDAISGATLTRFIEYRDGYFDPVDRQFAGFAYAQVRDHPVMDPEAWQFTPPQHLAQASLEPGVEPLFTRTWSHVGDMSHASVLRESMLKHAYRGGPEPLVLPRPYFDPLIDGADAETRRLAWRALANHPIRSEAFPVDADGMIASTPFGVDQSAYAVRLVQPAMDGQPAVVQVLARETARTSYERQADDPQTFHVLKTAFDDFGQWTRSLKIGYARFPMEDRDILPSQASTGLRLTTRGLINHVDGAYRNASGGTATPLATEDGTSSHFVGLPFAKQSFELAGFPQPIPYFSYNDAVAVVADCLQKVLAYGEPFTGEAEAQLFHWTRIFYWETDQTTPAALQQTGPQALVHHTAKATFSDAFVSSYYGGEVDQALLADQGGYVHEDGYWWWTGDTVHYAGLTGHHLPTETIDPFGTTMRIKHDAYDLFIIQRVNAKGDKVSAVYDYRALSPARIVDENNNATEFAYDPLSEVLLRAVYGTEGDTIIGDRPLSDYSPHPVASPGEVLADPAKYLQGAGRYFLYDLEAWNHHPRLPPFTLELERRQFARTVYEDESEQDAIAITLRYFDGAGRDLATAELVSGQPPYPLFGDSTPRLATQPPSAGAAQATEWRITHQVRYDNRGDVVTRYQPYFATVPAYQARPDVAHWSLRHDGLHREIKTETPKGFLTRTEYGAWSETHWDEDDLVTRSPYYIDHIDDPNTPAAEKEALRQAADFENTPLVTVRDVLGRTTQTIQYLVSSFGEALKTYAWYNAQDKETAFADARFYNAENPEYPFYYNYLVAYDMLGHGVWQKSADSGNAPLQTVEDGIAQRRLFDGDGQPIAEWNRRGYRLDTTYDALRQPIELRVRGANIDVVVQRFAYGDDPDTNTVNRIVTIWDQAGVLRTDTYTILGEPMAFSRQFTTDPEASVDWQHPDTVPLQDNIWAWNKSWNAVSEQIMETAPNGACAHTSYTLNGWANSVSLAASSTADAGTFSEIATITSFATDGRPRTLTFPGAAEVNADYDPATLRLTATRGGTSSGNALLKLGYIYDPVGNVTQIVDATPIGGGDSDIRHYRYDALYRLRHATGRRQARTGHGTPERYARTYTFDPSNNLTARLDDAGEDFSTVYSVSPSSNHAVTEAMSRDNAPDNYFDADGLMTALPEGVMLSYDPLSQLRRVQTSQAQGTYQYGADGVRVRKSLVSEDDGVTEETVYLENFIATGGTQGRGELTLFLSDRLMAVVHYPSASSTNGATPRLQLSDRIHSVAYELAADGSVLNGQTYYPFGETAIYIMPATDAVESKRYQFAGREWDPESGLYHFPARAYSPSLGRWLTPDPAGTIDGPNLFAYVQNNPISRIDPSGENGGDGDNRISGGDALFKGMKVTNKVSVFSNAIGEFMGIPIHHVATSLKSPVLQFLAAQSVAFGGTAAIGGIFGAGYYARDMQKKGVTPYNVTSFAGNLLFAAEGVMIYRTILATTDHALHLAHQRIGVVGFIADTLKIPKAIKDKDYGSAGLYYSLALGNLRSAMTQSQAARLYTGIFQGFTAAYNTLKPQGYGAITRSTVLNGATLASRISGPQIFAPYLVGYLAYQWYKSSEN</sequence>
<evidence type="ECO:0000256" key="4">
    <source>
        <dbReference type="SAM" id="MobiDB-lite"/>
    </source>
</evidence>
<dbReference type="EMBL" id="JAKVPY010000016">
    <property type="protein sequence ID" value="MCH4564161.1"/>
    <property type="molecule type" value="Genomic_DNA"/>
</dbReference>
<proteinExistence type="predicted"/>
<dbReference type="NCBIfam" id="TIGR03696">
    <property type="entry name" value="Rhs_assc_core"/>
    <property type="match status" value="1"/>
</dbReference>
<evidence type="ECO:0000313" key="9">
    <source>
        <dbReference type="Proteomes" id="UP001202117"/>
    </source>
</evidence>
<dbReference type="Pfam" id="PF03534">
    <property type="entry name" value="SpvB"/>
    <property type="match status" value="1"/>
</dbReference>
<dbReference type="Gene3D" id="2.180.10.10">
    <property type="entry name" value="RHS repeat-associated core"/>
    <property type="match status" value="1"/>
</dbReference>
<accession>A0ABS9RWD7</accession>
<dbReference type="RefSeq" id="WP_240568787.1">
    <property type="nucleotide sequence ID" value="NZ_JAKVPY010000016.1"/>
</dbReference>
<dbReference type="Pfam" id="PF12256">
    <property type="entry name" value="TcdB_toxin_midN"/>
    <property type="match status" value="1"/>
</dbReference>
<comment type="caution">
    <text evidence="8">The sequence shown here is derived from an EMBL/GenBank/DDBJ whole genome shotgun (WGS) entry which is preliminary data.</text>
</comment>
<keyword evidence="9" id="KW-1185">Reference proteome</keyword>
<feature type="domain" description="Insecticide toxin TcdB middle/C-terminal" evidence="6">
    <location>
        <begin position="844"/>
        <end position="943"/>
    </location>
</feature>
<keyword evidence="5" id="KW-1133">Transmembrane helix</keyword>
<dbReference type="InterPro" id="IPR050708">
    <property type="entry name" value="T6SS_VgrG/RHS"/>
</dbReference>
<dbReference type="PRINTS" id="PR01341">
    <property type="entry name" value="SALSPVBPROT"/>
</dbReference>
<dbReference type="InterPro" id="IPR022045">
    <property type="entry name" value="TcdB_toxin_mid/N"/>
</dbReference>
<feature type="transmembrane region" description="Helical" evidence="5">
    <location>
        <begin position="2120"/>
        <end position="2143"/>
    </location>
</feature>
<reference evidence="8 9" key="1">
    <citation type="submission" date="2022-02" db="EMBL/GenBank/DDBJ databases">
        <title>Halomonas fukangensis sp. nov., a halophilic bacterium isolated from a bulk soil of Kalidium foliatum at Fukang.</title>
        <authorList>
            <person name="Huang Y."/>
        </authorList>
    </citation>
    <scope>NUCLEOTIDE SEQUENCE [LARGE SCALE GENOMIC DNA]</scope>
    <source>
        <strain evidence="8 9">EGI 63088</strain>
    </source>
</reference>
<name>A0ABS9RWD7_9GAMM</name>
<dbReference type="InterPro" id="IPR022044">
    <property type="entry name" value="TcdB_toxin_mid/C"/>
</dbReference>
<dbReference type="SUPFAM" id="SSF69318">
    <property type="entry name" value="Integrin alpha N-terminal domain"/>
    <property type="match status" value="1"/>
</dbReference>
<feature type="domain" description="Insecticide toxin TcdB middle/N-terminal" evidence="7">
    <location>
        <begin position="635"/>
        <end position="760"/>
    </location>
</feature>
<dbReference type="PANTHER" id="PTHR32305">
    <property type="match status" value="1"/>
</dbReference>
<evidence type="ECO:0000256" key="1">
    <source>
        <dbReference type="ARBA" id="ARBA00004613"/>
    </source>
</evidence>
<evidence type="ECO:0000313" key="8">
    <source>
        <dbReference type="EMBL" id="MCH4564161.1"/>
    </source>
</evidence>
<dbReference type="Pfam" id="PF12255">
    <property type="entry name" value="TcdB_toxin_midC"/>
    <property type="match status" value="1"/>
</dbReference>
<keyword evidence="2" id="KW-0964">Secreted</keyword>
<dbReference type="InterPro" id="IPR022385">
    <property type="entry name" value="Rhs_assc_core"/>
</dbReference>
<gene>
    <name evidence="8" type="ORF">MKP05_13670</name>
</gene>
<evidence type="ECO:0000256" key="2">
    <source>
        <dbReference type="ARBA" id="ARBA00022525"/>
    </source>
</evidence>
<evidence type="ECO:0000256" key="3">
    <source>
        <dbReference type="ARBA" id="ARBA00023026"/>
    </source>
</evidence>